<name>A0A7C8V7M4_ORBOL</name>
<feature type="compositionally biased region" description="Basic and acidic residues" evidence="1">
    <location>
        <begin position="383"/>
        <end position="398"/>
    </location>
</feature>
<feature type="compositionally biased region" description="Low complexity" evidence="1">
    <location>
        <begin position="278"/>
        <end position="287"/>
    </location>
</feature>
<evidence type="ECO:0000313" key="2">
    <source>
        <dbReference type="EMBL" id="KAF3274942.1"/>
    </source>
</evidence>
<organism evidence="2 3">
    <name type="scientific">Orbilia oligospora</name>
    <name type="common">Nematode-trapping fungus</name>
    <name type="synonym">Arthrobotrys oligospora</name>
    <dbReference type="NCBI Taxonomy" id="2813651"/>
    <lineage>
        <taxon>Eukaryota</taxon>
        <taxon>Fungi</taxon>
        <taxon>Dikarya</taxon>
        <taxon>Ascomycota</taxon>
        <taxon>Pezizomycotina</taxon>
        <taxon>Orbiliomycetes</taxon>
        <taxon>Orbiliales</taxon>
        <taxon>Orbiliaceae</taxon>
        <taxon>Orbilia</taxon>
    </lineage>
</organism>
<feature type="compositionally biased region" description="Acidic residues" evidence="1">
    <location>
        <begin position="352"/>
        <end position="368"/>
    </location>
</feature>
<feature type="compositionally biased region" description="Acidic residues" evidence="1">
    <location>
        <begin position="433"/>
        <end position="444"/>
    </location>
</feature>
<dbReference type="EMBL" id="JAABOJ010000041">
    <property type="protein sequence ID" value="KAF3274942.1"/>
    <property type="molecule type" value="Genomic_DNA"/>
</dbReference>
<dbReference type="OrthoDB" id="5423719at2759"/>
<proteinExistence type="predicted"/>
<reference evidence="2 3" key="1">
    <citation type="submission" date="2020-01" db="EMBL/GenBank/DDBJ databases">
        <authorList>
            <person name="Palmer J.M."/>
        </authorList>
    </citation>
    <scope>NUCLEOTIDE SEQUENCE [LARGE SCALE GENOMIC DNA]</scope>
    <source>
        <strain evidence="2 3">TWF970</strain>
    </source>
</reference>
<feature type="compositionally biased region" description="Basic residues" evidence="1">
    <location>
        <begin position="337"/>
        <end position="347"/>
    </location>
</feature>
<gene>
    <name evidence="2" type="ORF">TWF970_007645</name>
</gene>
<feature type="compositionally biased region" description="Low complexity" evidence="1">
    <location>
        <begin position="399"/>
        <end position="432"/>
    </location>
</feature>
<dbReference type="Proteomes" id="UP000474640">
    <property type="component" value="Unassembled WGS sequence"/>
</dbReference>
<feature type="compositionally biased region" description="Polar residues" evidence="1">
    <location>
        <begin position="854"/>
        <end position="864"/>
    </location>
</feature>
<feature type="compositionally biased region" description="Basic and acidic residues" evidence="1">
    <location>
        <begin position="313"/>
        <end position="326"/>
    </location>
</feature>
<evidence type="ECO:0000313" key="3">
    <source>
        <dbReference type="Proteomes" id="UP000474640"/>
    </source>
</evidence>
<accession>A0A7C8V7M4</accession>
<protein>
    <submittedName>
        <fullName evidence="2">Uncharacterized protein</fullName>
    </submittedName>
</protein>
<dbReference type="AlphaFoldDB" id="A0A7C8V7M4"/>
<feature type="region of interest" description="Disordered" evidence="1">
    <location>
        <begin position="854"/>
        <end position="877"/>
    </location>
</feature>
<sequence length="970" mass="109999">MVCEYTLFNFPGCGCPALVPLRFCPEHLNPDPKNICYQEGRDAAQNPARITMLFGGPAQPISLQIYERMCNLYKTPLLAKDPKLSDKIQQQSYERLAKLMMNMQKHTVDWHDGGTVKAGFHTKLTRYHVIYPSCGNMRLERPADEKFWPFAETRCIEHSDDLIEDKVNNKWTFAPRPQLELFNEPFEHRFNAAIAVRFLKLVDKGDKFHRLIYDLPGCYPERYDPTGKTYKPTDENNGNQSDDSDSSDGSEEPKTGGGYGKKKKENKKANNGKKNESGSEYQGTETEGSGEESGPKGKKEVEGPAKKNNGGSKENKPQGGKQEHEVVTSTNTIVPVPKKKPAAKRKPKKDDDGEWEESGEDETDEDIEEGKGGKNNGKKPSNNKKDTTTTETKPKAEGSKSNPNSKPTNNGPKKPNTNPTNRNNEDNNANQGNDEDTNDEDELSEVFTEMSPKGPKTQRRPKRGEEKPEFSGLLEIPFEFLELIKYTMRVKYPHSWILHLIICPILTSAVEIGFQTQSQSLQNTFTFQEAWPQGRSCYHVKTSTADPVTSIKVRTSRTDIQVKKTPEAIGFFLGKKCSIEALQFVVFYYQPFEDAVDQRFNLDELPALFRDFNHYREIKDGTLEWVNLLGNALRDGNSLNEGDVVYQLTDGTWDTLKSVVEVTDIPNINNPSPVPYDWYLDKGLRKSTLKKGNYLGHFRHQPVTDFMRSRTADVDRDEAKQLRSKSRKEWRKHTADGYSIENFKIMPSPVEIFSRSRISDAGSPYFPGPAIKGLSPLLKIATVGEGNVDPDDTTEWDEPKLEGRTSIPQMSTMKRIMPYLPRTPQVSPEEIKNQNEDSNEDIIPDDIYTGITHSQLQNEGNNPTIAGKTSRRNEPSARRNMYSSEFYGTPSKWYMIKSADTVQTLQEEEFEQTPMNLMGNTRDFSRAAAMGDADYENDSLKLDRESLGRIDSFSKYTGPTYMQRRVSKFD</sequence>
<evidence type="ECO:0000256" key="1">
    <source>
        <dbReference type="SAM" id="MobiDB-lite"/>
    </source>
</evidence>
<comment type="caution">
    <text evidence="2">The sequence shown here is derived from an EMBL/GenBank/DDBJ whole genome shotgun (WGS) entry which is preliminary data.</text>
</comment>
<feature type="region of interest" description="Disordered" evidence="1">
    <location>
        <begin position="223"/>
        <end position="468"/>
    </location>
</feature>
<feature type="compositionally biased region" description="Basic and acidic residues" evidence="1">
    <location>
        <begin position="293"/>
        <end position="305"/>
    </location>
</feature>